<gene>
    <name evidence="1" type="ORF">HPB47_002676</name>
</gene>
<sequence length="402" mass="45038">ASRLVPHPCKHVQHAREDSLGRPGIPRGPSRRPRLTIDRKDGQAERPSLGTSSASSTVSYYESISDELYTNSAPFQLVQNRKRRKASTSSESSDKTVKTMNRTDPHLTVIVRPKDPDKVIATINPKKIQEKLDMTAPDGVILVRPNRRLNVLAIDTRNRDATKALFALTTLDGIAVLAYEPLPRESAAGVIYEVPADLTEVELQLAVRTTAPVISIRRLGKSETVKLVFSTDTLPEELRCGRCGGPHDRTKCEAEDPLCMNCNKAHDSTSRLCPAYKREQKIYRYKSEAKIRCPLAMPGQQPTKQDTTSQLTIFVLNDIPHQRSYPAPTETVLHRLRLKVAYTNSYLHKIGKAQSPECASCGGVHNIQHVVCECKEYSHERQSMKKQLNIKEEEQISINIVF</sequence>
<evidence type="ECO:0000313" key="2">
    <source>
        <dbReference type="Proteomes" id="UP000805193"/>
    </source>
</evidence>
<comment type="caution">
    <text evidence="1">The sequence shown here is derived from an EMBL/GenBank/DDBJ whole genome shotgun (WGS) entry which is preliminary data.</text>
</comment>
<feature type="non-terminal residue" evidence="1">
    <location>
        <position position="402"/>
    </location>
</feature>
<reference evidence="1 2" key="1">
    <citation type="journal article" date="2020" name="Cell">
        <title>Large-Scale Comparative Analyses of Tick Genomes Elucidate Their Genetic Diversity and Vector Capacities.</title>
        <authorList>
            <consortium name="Tick Genome and Microbiome Consortium (TIGMIC)"/>
            <person name="Jia N."/>
            <person name="Wang J."/>
            <person name="Shi W."/>
            <person name="Du L."/>
            <person name="Sun Y."/>
            <person name="Zhan W."/>
            <person name="Jiang J.F."/>
            <person name="Wang Q."/>
            <person name="Zhang B."/>
            <person name="Ji P."/>
            <person name="Bell-Sakyi L."/>
            <person name="Cui X.M."/>
            <person name="Yuan T.T."/>
            <person name="Jiang B.G."/>
            <person name="Yang W.F."/>
            <person name="Lam T.T."/>
            <person name="Chang Q.C."/>
            <person name="Ding S.J."/>
            <person name="Wang X.J."/>
            <person name="Zhu J.G."/>
            <person name="Ruan X.D."/>
            <person name="Zhao L."/>
            <person name="Wei J.T."/>
            <person name="Ye R.Z."/>
            <person name="Que T.C."/>
            <person name="Du C.H."/>
            <person name="Zhou Y.H."/>
            <person name="Cheng J.X."/>
            <person name="Dai P.F."/>
            <person name="Guo W.B."/>
            <person name="Han X.H."/>
            <person name="Huang E.J."/>
            <person name="Li L.F."/>
            <person name="Wei W."/>
            <person name="Gao Y.C."/>
            <person name="Liu J.Z."/>
            <person name="Shao H.Z."/>
            <person name="Wang X."/>
            <person name="Wang C.C."/>
            <person name="Yang T.C."/>
            <person name="Huo Q.B."/>
            <person name="Li W."/>
            <person name="Chen H.Y."/>
            <person name="Chen S.E."/>
            <person name="Zhou L.G."/>
            <person name="Ni X.B."/>
            <person name="Tian J.H."/>
            <person name="Sheng Y."/>
            <person name="Liu T."/>
            <person name="Pan Y.S."/>
            <person name="Xia L.Y."/>
            <person name="Li J."/>
            <person name="Zhao F."/>
            <person name="Cao W.C."/>
        </authorList>
    </citation>
    <scope>NUCLEOTIDE SEQUENCE [LARGE SCALE GENOMIC DNA]</scope>
    <source>
        <strain evidence="1">Iper-2018</strain>
    </source>
</reference>
<evidence type="ECO:0000313" key="1">
    <source>
        <dbReference type="EMBL" id="KAG0421416.1"/>
    </source>
</evidence>
<dbReference type="Proteomes" id="UP000805193">
    <property type="component" value="Unassembled WGS sequence"/>
</dbReference>
<keyword evidence="2" id="KW-1185">Reference proteome</keyword>
<proteinExistence type="predicted"/>
<name>A0AC60PKJ3_IXOPE</name>
<feature type="non-terminal residue" evidence="1">
    <location>
        <position position="1"/>
    </location>
</feature>
<accession>A0AC60PKJ3</accession>
<organism evidence="1 2">
    <name type="scientific">Ixodes persulcatus</name>
    <name type="common">Taiga tick</name>
    <dbReference type="NCBI Taxonomy" id="34615"/>
    <lineage>
        <taxon>Eukaryota</taxon>
        <taxon>Metazoa</taxon>
        <taxon>Ecdysozoa</taxon>
        <taxon>Arthropoda</taxon>
        <taxon>Chelicerata</taxon>
        <taxon>Arachnida</taxon>
        <taxon>Acari</taxon>
        <taxon>Parasitiformes</taxon>
        <taxon>Ixodida</taxon>
        <taxon>Ixodoidea</taxon>
        <taxon>Ixodidae</taxon>
        <taxon>Ixodinae</taxon>
        <taxon>Ixodes</taxon>
    </lineage>
</organism>
<protein>
    <submittedName>
        <fullName evidence="1">Uncharacterized protein</fullName>
    </submittedName>
</protein>
<dbReference type="EMBL" id="JABSTQ010010369">
    <property type="protein sequence ID" value="KAG0421416.1"/>
    <property type="molecule type" value="Genomic_DNA"/>
</dbReference>